<keyword evidence="2" id="KW-1185">Reference proteome</keyword>
<proteinExistence type="predicted"/>
<reference evidence="1 2" key="1">
    <citation type="journal article" date="2019" name="Nat. Ecol. Evol.">
        <title>Megaphylogeny resolves global patterns of mushroom evolution.</title>
        <authorList>
            <person name="Varga T."/>
            <person name="Krizsan K."/>
            <person name="Foldi C."/>
            <person name="Dima B."/>
            <person name="Sanchez-Garcia M."/>
            <person name="Sanchez-Ramirez S."/>
            <person name="Szollosi G.J."/>
            <person name="Szarkandi J.G."/>
            <person name="Papp V."/>
            <person name="Albert L."/>
            <person name="Andreopoulos W."/>
            <person name="Angelini C."/>
            <person name="Antonin V."/>
            <person name="Barry K.W."/>
            <person name="Bougher N.L."/>
            <person name="Buchanan P."/>
            <person name="Buyck B."/>
            <person name="Bense V."/>
            <person name="Catcheside P."/>
            <person name="Chovatia M."/>
            <person name="Cooper J."/>
            <person name="Damon W."/>
            <person name="Desjardin D."/>
            <person name="Finy P."/>
            <person name="Geml J."/>
            <person name="Haridas S."/>
            <person name="Hughes K."/>
            <person name="Justo A."/>
            <person name="Karasinski D."/>
            <person name="Kautmanova I."/>
            <person name="Kiss B."/>
            <person name="Kocsube S."/>
            <person name="Kotiranta H."/>
            <person name="LaButti K.M."/>
            <person name="Lechner B.E."/>
            <person name="Liimatainen K."/>
            <person name="Lipzen A."/>
            <person name="Lukacs Z."/>
            <person name="Mihaltcheva S."/>
            <person name="Morgado L.N."/>
            <person name="Niskanen T."/>
            <person name="Noordeloos M.E."/>
            <person name="Ohm R.A."/>
            <person name="Ortiz-Santana B."/>
            <person name="Ovrebo C."/>
            <person name="Racz N."/>
            <person name="Riley R."/>
            <person name="Savchenko A."/>
            <person name="Shiryaev A."/>
            <person name="Soop K."/>
            <person name="Spirin V."/>
            <person name="Szebenyi C."/>
            <person name="Tomsovsky M."/>
            <person name="Tulloss R.E."/>
            <person name="Uehling J."/>
            <person name="Grigoriev I.V."/>
            <person name="Vagvolgyi C."/>
            <person name="Papp T."/>
            <person name="Martin F.M."/>
            <person name="Miettinen O."/>
            <person name="Hibbett D.S."/>
            <person name="Nagy L.G."/>
        </authorList>
    </citation>
    <scope>NUCLEOTIDE SEQUENCE [LARGE SCALE GENOMIC DNA]</scope>
    <source>
        <strain evidence="1 2">NL-1719</strain>
    </source>
</reference>
<evidence type="ECO:0000313" key="2">
    <source>
        <dbReference type="Proteomes" id="UP000308600"/>
    </source>
</evidence>
<dbReference type="Proteomes" id="UP000308600">
    <property type="component" value="Unassembled WGS sequence"/>
</dbReference>
<organism evidence="1 2">
    <name type="scientific">Pluteus cervinus</name>
    <dbReference type="NCBI Taxonomy" id="181527"/>
    <lineage>
        <taxon>Eukaryota</taxon>
        <taxon>Fungi</taxon>
        <taxon>Dikarya</taxon>
        <taxon>Basidiomycota</taxon>
        <taxon>Agaricomycotina</taxon>
        <taxon>Agaricomycetes</taxon>
        <taxon>Agaricomycetidae</taxon>
        <taxon>Agaricales</taxon>
        <taxon>Pluteineae</taxon>
        <taxon>Pluteaceae</taxon>
        <taxon>Pluteus</taxon>
    </lineage>
</organism>
<evidence type="ECO:0000313" key="1">
    <source>
        <dbReference type="EMBL" id="TFK65401.1"/>
    </source>
</evidence>
<name>A0ACD3AIM8_9AGAR</name>
<dbReference type="EMBL" id="ML208438">
    <property type="protein sequence ID" value="TFK65401.1"/>
    <property type="molecule type" value="Genomic_DNA"/>
</dbReference>
<protein>
    <submittedName>
        <fullName evidence="1">Uncharacterized protein</fullName>
    </submittedName>
</protein>
<sequence>MNKLAKLLGTTPPQGPHTNFNSHSRTGDPSYWPTTNVVTRAHSNSASRSSIPTLFRPSDETLSAGRTRRPSEISEDLHQLNLTADDIASEHFSMTGSLQNSTRSRKRRGSAPCPSPITFSHQPPEEHFASQDDHDEPTPGRAGGGVRYYVAYTPPPSPRSPLHNRSSSTPFPTKSLPSKYSDLTLSSTIFSTSTSTSILSPHRTMITSPAQSISTSPTTITDMAASPSSEYRRSFDMLESAFSTSINLDLYVCAPTSPRDPPLSAFRSEYGLAPASASRSGDRDVRGGSSSGSHHSNSHQYSRSEDHSGKGKRRARDRSGTDSSYGMERTSYDEDNDEEYGFTSSYTFDHHYADGQQDSADGDHEVGGSVGGGSHGGTEESWDWEGEWSYQEMQDVIRLLRDLR</sequence>
<accession>A0ACD3AIM8</accession>
<gene>
    <name evidence="1" type="ORF">BDN72DRAFT_203307</name>
</gene>